<comment type="caution">
    <text evidence="1">The sequence shown here is derived from an EMBL/GenBank/DDBJ whole genome shotgun (WGS) entry which is preliminary data.</text>
</comment>
<dbReference type="AlphaFoldDB" id="A0A2P7Z1Q2"/>
<proteinExistence type="predicted"/>
<dbReference type="Proteomes" id="UP000243723">
    <property type="component" value="Unassembled WGS sequence"/>
</dbReference>
<dbReference type="EMBL" id="NHZQ01000335">
    <property type="protein sequence ID" value="PSK42143.1"/>
    <property type="molecule type" value="Genomic_DNA"/>
</dbReference>
<protein>
    <submittedName>
        <fullName evidence="1">Phosphoadenosine phosphosulfate reductase</fullName>
    </submittedName>
</protein>
<gene>
    <name evidence="1" type="ORF">B9Z65_4057</name>
</gene>
<evidence type="ECO:0000313" key="1">
    <source>
        <dbReference type="EMBL" id="PSK42143.1"/>
    </source>
</evidence>
<organism evidence="1 2">
    <name type="scientific">Elsinoe australis</name>
    <dbReference type="NCBI Taxonomy" id="40998"/>
    <lineage>
        <taxon>Eukaryota</taxon>
        <taxon>Fungi</taxon>
        <taxon>Dikarya</taxon>
        <taxon>Ascomycota</taxon>
        <taxon>Pezizomycotina</taxon>
        <taxon>Dothideomycetes</taxon>
        <taxon>Dothideomycetidae</taxon>
        <taxon>Myriangiales</taxon>
        <taxon>Elsinoaceae</taxon>
        <taxon>Elsinoe</taxon>
    </lineage>
</organism>
<sequence>MTQQTNPLVPPPSVGPEYELHEITNDLDIQLKRPGYLQADYHFHIPRQPGDENFALHRGSNKLDPILATIKYHGYFAGELTHGAASPTSPWTEWEQSLTQARTTFTIPTGPLPDPNATKYRWKKTPRSKRTGLIKMSPYATWELHEVTPSTIEAAGLGRTARPMNINVAGPTLATLTFEPDTSSGAGKLKDKLLRRGKNGEDEDAQQDCKGLLTFQKQLEPRLQDVAIALLLALCHRDRQLGDKEQLGPFIELKPPKNAKLYAGAGAAGLAVGGFGAAGMMGFGMAGIGGGFAGGGGDCGGGGGGGGC</sequence>
<keyword evidence="2" id="KW-1185">Reference proteome</keyword>
<evidence type="ECO:0000313" key="2">
    <source>
        <dbReference type="Proteomes" id="UP000243723"/>
    </source>
</evidence>
<name>A0A2P7Z1Q2_9PEZI</name>
<reference evidence="1 2" key="1">
    <citation type="submission" date="2017-05" db="EMBL/GenBank/DDBJ databases">
        <title>Draft genome sequence of Elsinoe australis.</title>
        <authorList>
            <person name="Cheng Q."/>
        </authorList>
    </citation>
    <scope>NUCLEOTIDE SEQUENCE [LARGE SCALE GENOMIC DNA]</scope>
    <source>
        <strain evidence="1 2">NL1</strain>
    </source>
</reference>
<accession>A0A2P7Z1Q2</accession>
<dbReference type="OrthoDB" id="3939333at2759"/>